<sequence length="141" mass="16166">MEENMSQRWSIGLQFFANKNYSFHRTIDRSPNNVLFGNDPKVGLNSSRLLIDFVQTLNFMTLKTKNRMIKGWHGRDCLKIQERFLTSDEILLEKELTVRKTVTVTTGGHGVSCCSCKSKSQKVCLFKKKNCSLHGKNGFTK</sequence>
<name>A0A5E4LXS8_9HEMI</name>
<dbReference type="AlphaFoldDB" id="A0A5E4LXS8"/>
<dbReference type="Proteomes" id="UP000325440">
    <property type="component" value="Unassembled WGS sequence"/>
</dbReference>
<gene>
    <name evidence="1" type="ORF">CINCED_3A017779</name>
</gene>
<reference evidence="1 2" key="1">
    <citation type="submission" date="2019-08" db="EMBL/GenBank/DDBJ databases">
        <authorList>
            <person name="Alioto T."/>
            <person name="Alioto T."/>
            <person name="Gomez Garrido J."/>
        </authorList>
    </citation>
    <scope>NUCLEOTIDE SEQUENCE [LARGE SCALE GENOMIC DNA]</scope>
</reference>
<keyword evidence="2" id="KW-1185">Reference proteome</keyword>
<organism evidence="1 2">
    <name type="scientific">Cinara cedri</name>
    <dbReference type="NCBI Taxonomy" id="506608"/>
    <lineage>
        <taxon>Eukaryota</taxon>
        <taxon>Metazoa</taxon>
        <taxon>Ecdysozoa</taxon>
        <taxon>Arthropoda</taxon>
        <taxon>Hexapoda</taxon>
        <taxon>Insecta</taxon>
        <taxon>Pterygota</taxon>
        <taxon>Neoptera</taxon>
        <taxon>Paraneoptera</taxon>
        <taxon>Hemiptera</taxon>
        <taxon>Sternorrhyncha</taxon>
        <taxon>Aphidomorpha</taxon>
        <taxon>Aphidoidea</taxon>
        <taxon>Aphididae</taxon>
        <taxon>Lachninae</taxon>
        <taxon>Cinara</taxon>
    </lineage>
</organism>
<proteinExistence type="predicted"/>
<evidence type="ECO:0000313" key="2">
    <source>
        <dbReference type="Proteomes" id="UP000325440"/>
    </source>
</evidence>
<dbReference type="EMBL" id="CABPRJ010000001">
    <property type="protein sequence ID" value="VVC24311.1"/>
    <property type="molecule type" value="Genomic_DNA"/>
</dbReference>
<accession>A0A5E4LXS8</accession>
<evidence type="ECO:0000313" key="1">
    <source>
        <dbReference type="EMBL" id="VVC24311.1"/>
    </source>
</evidence>
<protein>
    <submittedName>
        <fullName evidence="1">Uncharacterized protein</fullName>
    </submittedName>
</protein>